<protein>
    <submittedName>
        <fullName evidence="2">Uncharacterized protein</fullName>
    </submittedName>
</protein>
<feature type="region of interest" description="Disordered" evidence="1">
    <location>
        <begin position="1"/>
        <end position="27"/>
    </location>
</feature>
<reference evidence="2" key="1">
    <citation type="submission" date="2016-04" db="EMBL/GenBank/DDBJ databases">
        <authorList>
            <person name="Nguyen H.D."/>
            <person name="Kesanakurti P."/>
            <person name="Cullis J."/>
            <person name="Levesque C.A."/>
            <person name="Hambleton S."/>
        </authorList>
    </citation>
    <scope>NUCLEOTIDE SEQUENCE</scope>
    <source>
        <strain evidence="2">DAOMC 238032</strain>
    </source>
</reference>
<reference evidence="2" key="2">
    <citation type="journal article" date="2019" name="IMA Fungus">
        <title>Genome sequencing and comparison of five Tilletia species to identify candidate genes for the detection of regulated species infecting wheat.</title>
        <authorList>
            <person name="Nguyen H.D.T."/>
            <person name="Sultana T."/>
            <person name="Kesanakurti P."/>
            <person name="Hambleton S."/>
        </authorList>
    </citation>
    <scope>NUCLEOTIDE SEQUENCE</scope>
    <source>
        <strain evidence="2">DAOMC 238032</strain>
    </source>
</reference>
<feature type="compositionally biased region" description="Low complexity" evidence="1">
    <location>
        <begin position="113"/>
        <end position="126"/>
    </location>
</feature>
<dbReference type="EMBL" id="LWDD02000338">
    <property type="protein sequence ID" value="KAE8261636.1"/>
    <property type="molecule type" value="Genomic_DNA"/>
</dbReference>
<evidence type="ECO:0000313" key="3">
    <source>
        <dbReference type="Proteomes" id="UP000077671"/>
    </source>
</evidence>
<comment type="caution">
    <text evidence="2">The sequence shown here is derived from an EMBL/GenBank/DDBJ whole genome shotgun (WGS) entry which is preliminary data.</text>
</comment>
<gene>
    <name evidence="2" type="ORF">A4X03_0g3086</name>
</gene>
<proteinExistence type="predicted"/>
<evidence type="ECO:0000313" key="2">
    <source>
        <dbReference type="EMBL" id="KAE8261636.1"/>
    </source>
</evidence>
<name>A0A8T8TLB8_9BASI</name>
<accession>A0A8T8TLB8</accession>
<feature type="region of interest" description="Disordered" evidence="1">
    <location>
        <begin position="110"/>
        <end position="134"/>
    </location>
</feature>
<evidence type="ECO:0000256" key="1">
    <source>
        <dbReference type="SAM" id="MobiDB-lite"/>
    </source>
</evidence>
<organism evidence="2 3">
    <name type="scientific">Tilletia caries</name>
    <name type="common">wheat bunt fungus</name>
    <dbReference type="NCBI Taxonomy" id="13290"/>
    <lineage>
        <taxon>Eukaryota</taxon>
        <taxon>Fungi</taxon>
        <taxon>Dikarya</taxon>
        <taxon>Basidiomycota</taxon>
        <taxon>Ustilaginomycotina</taxon>
        <taxon>Exobasidiomycetes</taxon>
        <taxon>Tilletiales</taxon>
        <taxon>Tilletiaceae</taxon>
        <taxon>Tilletia</taxon>
    </lineage>
</organism>
<feature type="compositionally biased region" description="Basic and acidic residues" evidence="1">
    <location>
        <begin position="16"/>
        <end position="27"/>
    </location>
</feature>
<sequence>MQGPQAAPYTFQEAPVGRRDPHGPNREMLHHSIVVGGRIDPDKALQFQNLRERDPERLQKMWASAADESTTDGRPAASRRVESGVRELSMLRSYCVLDSEPSAPMNVCWRAQSSPCSRRSTISTSSRSRRGVAS</sequence>
<dbReference type="AlphaFoldDB" id="A0A8T8TLB8"/>
<dbReference type="Proteomes" id="UP000077671">
    <property type="component" value="Unassembled WGS sequence"/>
</dbReference>